<reference evidence="1 2" key="1">
    <citation type="journal article" date="2019" name="PLoS Negl. Trop. Dis.">
        <title>Revisiting the worldwide diversity of Leptospira species in the environment.</title>
        <authorList>
            <person name="Vincent A.T."/>
            <person name="Schiettekatte O."/>
            <person name="Bourhy P."/>
            <person name="Veyrier F.J."/>
            <person name="Picardeau M."/>
        </authorList>
    </citation>
    <scope>NUCLEOTIDE SEQUENCE [LARGE SCALE GENOMIC DNA]</scope>
    <source>
        <strain evidence="1 2">201800273</strain>
    </source>
</reference>
<dbReference type="EMBL" id="RQFT01000005">
    <property type="protein sequence ID" value="TGL07507.1"/>
    <property type="molecule type" value="Genomic_DNA"/>
</dbReference>
<dbReference type="AlphaFoldDB" id="A0A7I0HUM2"/>
<organism evidence="1 2">
    <name type="scientific">Leptospira bouyouniensis</name>
    <dbReference type="NCBI Taxonomy" id="2484911"/>
    <lineage>
        <taxon>Bacteria</taxon>
        <taxon>Pseudomonadati</taxon>
        <taxon>Spirochaetota</taxon>
        <taxon>Spirochaetia</taxon>
        <taxon>Leptospirales</taxon>
        <taxon>Leptospiraceae</taxon>
        <taxon>Leptospira</taxon>
    </lineage>
</organism>
<evidence type="ECO:0000313" key="2">
    <source>
        <dbReference type="Proteomes" id="UP000297641"/>
    </source>
</evidence>
<proteinExistence type="predicted"/>
<evidence type="ECO:0000313" key="1">
    <source>
        <dbReference type="EMBL" id="TGL07507.1"/>
    </source>
</evidence>
<sequence>MKMILKDLKNEDIVNLYSEIIKELKNRKIIRTKNILGDLAEFISIETYNKTPGLPNLQAAPPGTQNIDAISKKGERYSIKATSGNLTGVFYGLNDPDSNNPELQKFEFVLIVIFNNEFELQRILEINWNQFLKFKRWHKTMRAWNLSITKELITSAKTIYSKVDIT</sequence>
<protein>
    <submittedName>
        <fullName evidence="1">Uncharacterized protein</fullName>
    </submittedName>
</protein>
<dbReference type="Proteomes" id="UP000297641">
    <property type="component" value="Unassembled WGS sequence"/>
</dbReference>
<gene>
    <name evidence="1" type="ORF">EHQ43_06075</name>
</gene>
<name>A0A7I0HUM2_9LEPT</name>
<comment type="caution">
    <text evidence="1">The sequence shown here is derived from an EMBL/GenBank/DDBJ whole genome shotgun (WGS) entry which is preliminary data.</text>
</comment>
<accession>A0A7I0HUM2</accession>